<evidence type="ECO:0000256" key="1">
    <source>
        <dbReference type="ARBA" id="ARBA00022801"/>
    </source>
</evidence>
<keyword evidence="2" id="KW-0546">Nucleotide metabolism</keyword>
<keyword evidence="1" id="KW-0378">Hydrolase</keyword>
<dbReference type="Gene3D" id="2.70.40.10">
    <property type="match status" value="1"/>
</dbReference>
<name>A0A0G1Q7R1_9BACT</name>
<dbReference type="PANTHER" id="PTHR42680:SF3">
    <property type="entry name" value="DCTP DEAMINASE"/>
    <property type="match status" value="1"/>
</dbReference>
<evidence type="ECO:0000313" key="3">
    <source>
        <dbReference type="EMBL" id="KKU04600.1"/>
    </source>
</evidence>
<dbReference type="InterPro" id="IPR011962">
    <property type="entry name" value="dCTP_deaminase"/>
</dbReference>
<dbReference type="GO" id="GO:0015949">
    <property type="term" value="P:nucleobase-containing small molecule interconversion"/>
    <property type="evidence" value="ECO:0007669"/>
    <property type="project" value="TreeGrafter"/>
</dbReference>
<dbReference type="GO" id="GO:0008829">
    <property type="term" value="F:dCTP deaminase activity"/>
    <property type="evidence" value="ECO:0007669"/>
    <property type="project" value="InterPro"/>
</dbReference>
<dbReference type="CDD" id="cd07557">
    <property type="entry name" value="trimeric_dUTPase"/>
    <property type="match status" value="1"/>
</dbReference>
<accession>A0A0G1Q7R1</accession>
<organism evidence="3 4">
    <name type="scientific">Candidatus Giovannonibacteria bacterium GW2011_GWA2_45_21</name>
    <dbReference type="NCBI Taxonomy" id="1618649"/>
    <lineage>
        <taxon>Bacteria</taxon>
        <taxon>Candidatus Giovannoniibacteriota</taxon>
    </lineage>
</organism>
<dbReference type="PANTHER" id="PTHR42680">
    <property type="entry name" value="DCTP DEAMINASE"/>
    <property type="match status" value="1"/>
</dbReference>
<reference evidence="3 4" key="1">
    <citation type="journal article" date="2015" name="Nature">
        <title>rRNA introns, odd ribosomes, and small enigmatic genomes across a large radiation of phyla.</title>
        <authorList>
            <person name="Brown C.T."/>
            <person name="Hug L.A."/>
            <person name="Thomas B.C."/>
            <person name="Sharon I."/>
            <person name="Castelle C.J."/>
            <person name="Singh A."/>
            <person name="Wilkins M.J."/>
            <person name="Williams K.H."/>
            <person name="Banfield J.F."/>
        </authorList>
    </citation>
    <scope>NUCLEOTIDE SEQUENCE [LARGE SCALE GENOMIC DNA]</scope>
</reference>
<dbReference type="Proteomes" id="UP000034696">
    <property type="component" value="Unassembled WGS sequence"/>
</dbReference>
<dbReference type="AlphaFoldDB" id="A0A0G1Q7R1"/>
<proteinExistence type="predicted"/>
<dbReference type="EMBL" id="LCKT01000013">
    <property type="protein sequence ID" value="KKU04600.1"/>
    <property type="molecule type" value="Genomic_DNA"/>
</dbReference>
<dbReference type="Pfam" id="PF22769">
    <property type="entry name" value="DCD"/>
    <property type="match status" value="1"/>
</dbReference>
<sequence length="185" mass="20632">MLSDRDLKRAIKNKKVGFSPALDPDQIGPASIDLRLAPTFRFFRIDRFSLIDTKKPFPHDFMDSVVLTDDTPFIIHPGSFILASTVEYVKLSAEVAMKVEGKSSLARMGILVHTAGFVDPGFEGTLTLEISNQSNLAVALYPNMYICQVGIYQLSSPAQTPYNKRKKSLYLKQKGPTEVSTRNLF</sequence>
<dbReference type="GO" id="GO:0006229">
    <property type="term" value="P:dUTP biosynthetic process"/>
    <property type="evidence" value="ECO:0007669"/>
    <property type="project" value="InterPro"/>
</dbReference>
<gene>
    <name evidence="3" type="ORF">UX06_C0013G0003</name>
</gene>
<evidence type="ECO:0000256" key="2">
    <source>
        <dbReference type="ARBA" id="ARBA00023080"/>
    </source>
</evidence>
<dbReference type="SUPFAM" id="SSF51283">
    <property type="entry name" value="dUTPase-like"/>
    <property type="match status" value="1"/>
</dbReference>
<dbReference type="InterPro" id="IPR033704">
    <property type="entry name" value="dUTPase_trimeric"/>
</dbReference>
<protein>
    <submittedName>
        <fullName evidence="3">Deoxycytidine triphosphate deaminase</fullName>
    </submittedName>
</protein>
<comment type="caution">
    <text evidence="3">The sequence shown here is derived from an EMBL/GenBank/DDBJ whole genome shotgun (WGS) entry which is preliminary data.</text>
</comment>
<evidence type="ECO:0000313" key="4">
    <source>
        <dbReference type="Proteomes" id="UP000034696"/>
    </source>
</evidence>
<dbReference type="NCBIfam" id="TIGR02274">
    <property type="entry name" value="dCTP_deam"/>
    <property type="match status" value="1"/>
</dbReference>
<dbReference type="InterPro" id="IPR036157">
    <property type="entry name" value="dUTPase-like_sf"/>
</dbReference>